<reference evidence="2 3" key="2">
    <citation type="journal article" date="1996" name="DNA Res.">
        <title>Sequence analysis of the genome of the unicellular cyanobacterium Synechocystis sp. strain PCC6803. II. Sequence determination of the entire genome and assignment of potential protein-coding regions.</title>
        <authorList>
            <person name="Kaneko T."/>
            <person name="Sato S."/>
            <person name="Kotani H."/>
            <person name="Tanaka A."/>
            <person name="Asamizu E."/>
            <person name="Nakamura Y."/>
            <person name="Miyajima N."/>
            <person name="Hirosawa M."/>
            <person name="Sugiura M."/>
            <person name="Sasamoto S."/>
            <person name="Kimura T."/>
            <person name="Hosouchi T."/>
            <person name="Matsuno A."/>
            <person name="Muraki A."/>
            <person name="Nakazaki N."/>
            <person name="Naruo K."/>
            <person name="Okumura S."/>
            <person name="Shimpo S."/>
            <person name="Takeuchi C."/>
            <person name="Wada T."/>
            <person name="Watanabe A."/>
            <person name="Yamada M."/>
            <person name="Yasuda M."/>
            <person name="Tabata S."/>
        </authorList>
    </citation>
    <scope>NUCLEOTIDE SEQUENCE [LARGE SCALE GENOMIC DNA]</scope>
    <source>
        <strain evidence="3">ATCC 27184 / PCC 6803 / Kazusa</strain>
    </source>
</reference>
<dbReference type="PaxDb" id="1148-1001680"/>
<protein>
    <submittedName>
        <fullName evidence="2">Slr0196 protein</fullName>
    </submittedName>
</protein>
<evidence type="ECO:0000313" key="3">
    <source>
        <dbReference type="Proteomes" id="UP000001425"/>
    </source>
</evidence>
<dbReference type="PROSITE" id="PS51257">
    <property type="entry name" value="PROKAR_LIPOPROTEIN"/>
    <property type="match status" value="1"/>
</dbReference>
<dbReference type="STRING" id="1148.gene:10499916"/>
<evidence type="ECO:0000313" key="2">
    <source>
        <dbReference type="EMBL" id="BAA10415.1"/>
    </source>
</evidence>
<dbReference type="KEGG" id="syn:slr0196"/>
<proteinExistence type="predicted"/>
<dbReference type="Proteomes" id="UP000001425">
    <property type="component" value="Chromosome"/>
</dbReference>
<dbReference type="AlphaFoldDB" id="Q55768"/>
<keyword evidence="1" id="KW-0732">Signal</keyword>
<dbReference type="PIR" id="S76569">
    <property type="entry name" value="S76569"/>
</dbReference>
<feature type="signal peptide" evidence="1">
    <location>
        <begin position="1"/>
        <end position="25"/>
    </location>
</feature>
<gene>
    <name evidence="2" type="ordered locus">slr0196</name>
</gene>
<dbReference type="EMBL" id="BA000022">
    <property type="protein sequence ID" value="BAA10415.1"/>
    <property type="molecule type" value="Genomic_DNA"/>
</dbReference>
<dbReference type="EnsemblBacteria" id="BAA10415">
    <property type="protein sequence ID" value="BAA10415"/>
    <property type="gene ID" value="BAA10415"/>
</dbReference>
<feature type="chain" id="PRO_5004250535" evidence="1">
    <location>
        <begin position="26"/>
        <end position="127"/>
    </location>
</feature>
<dbReference type="eggNOG" id="COG3755">
    <property type="taxonomic scope" value="Bacteria"/>
</dbReference>
<reference evidence="2 3" key="1">
    <citation type="journal article" date="1995" name="DNA Res.">
        <title>Sequence analysis of the genome of the unicellular cyanobacterium Synechocystis sp. strain PCC6803. I. Sequence features in the 1 Mb region from map positions 64% to 92% of the genome.</title>
        <authorList>
            <person name="Kaneko T."/>
            <person name="Tanaka A."/>
            <person name="Sato S."/>
            <person name="Kotani H."/>
            <person name="Sazuka T."/>
            <person name="Miyajima N."/>
            <person name="Sugiura M."/>
            <person name="Tabata S."/>
        </authorList>
    </citation>
    <scope>NUCLEOTIDE SEQUENCE [LARGE SCALE GENOMIC DNA]</scope>
    <source>
        <strain evidence="3">ATCC 27184 / PCC 6803 / Kazusa</strain>
    </source>
</reference>
<evidence type="ECO:0000256" key="1">
    <source>
        <dbReference type="SAM" id="SignalP"/>
    </source>
</evidence>
<organism evidence="2 3">
    <name type="scientific">Synechocystis sp. (strain ATCC 27184 / PCC 6803 / Kazusa)</name>
    <dbReference type="NCBI Taxonomy" id="1111708"/>
    <lineage>
        <taxon>Bacteria</taxon>
        <taxon>Bacillati</taxon>
        <taxon>Cyanobacteriota</taxon>
        <taxon>Cyanophyceae</taxon>
        <taxon>Synechococcales</taxon>
        <taxon>Merismopediaceae</taxon>
        <taxon>Synechocystis</taxon>
    </lineage>
</organism>
<name>Q55768_SYNY3</name>
<sequence length="127" mass="13944">MTKVLTPMKPISFPLWLTLCFGAVACTAIKELPPVQAEPMEANLPTVATITELVNGDLACYVDLMDSQGNQYQGLYAAFEICEQVALIGQKVKLTYQPLSFNDCQSSEPCGKSKTELAIVQIEPWEN</sequence>
<accession>Q55768</accession>
<keyword evidence="3" id="KW-1185">Reference proteome</keyword>
<dbReference type="InParanoid" id="Q55768"/>